<dbReference type="PROSITE" id="PS52016">
    <property type="entry name" value="TONB_DEPENDENT_REC_3"/>
    <property type="match status" value="1"/>
</dbReference>
<dbReference type="Pfam" id="PF00593">
    <property type="entry name" value="TonB_dep_Rec_b-barrel"/>
    <property type="match status" value="1"/>
</dbReference>
<evidence type="ECO:0000313" key="18">
    <source>
        <dbReference type="Proteomes" id="UP000197019"/>
    </source>
</evidence>
<dbReference type="Gene3D" id="2.40.170.20">
    <property type="entry name" value="TonB-dependent receptor, beta-barrel domain"/>
    <property type="match status" value="1"/>
</dbReference>
<dbReference type="PANTHER" id="PTHR32552">
    <property type="entry name" value="FERRICHROME IRON RECEPTOR-RELATED"/>
    <property type="match status" value="1"/>
</dbReference>
<keyword evidence="8 13" id="KW-0798">TonB box</keyword>
<evidence type="ECO:0000256" key="10">
    <source>
        <dbReference type="ARBA" id="ARBA00023170"/>
    </source>
</evidence>
<evidence type="ECO:0000256" key="5">
    <source>
        <dbReference type="ARBA" id="ARBA00022692"/>
    </source>
</evidence>
<keyword evidence="4 12" id="KW-1134">Transmembrane beta strand</keyword>
<reference evidence="17 18" key="1">
    <citation type="submission" date="2017-06" db="EMBL/GenBank/DDBJ databases">
        <title>Genome Sequencing of the methanotroph Methylovulum psychrotolerants str. HV10-M2 isolated from a high-altitude environment.</title>
        <authorList>
            <person name="Mateos-Rivera A."/>
        </authorList>
    </citation>
    <scope>NUCLEOTIDE SEQUENCE [LARGE SCALE GENOMIC DNA]</scope>
    <source>
        <strain evidence="17 18">HV10_M2</strain>
    </source>
</reference>
<dbReference type="FunFam" id="2.170.130.10:FF:000001">
    <property type="entry name" value="Catecholate siderophore TonB-dependent receptor"/>
    <property type="match status" value="1"/>
</dbReference>
<dbReference type="InterPro" id="IPR036942">
    <property type="entry name" value="Beta-barrel_TonB_sf"/>
</dbReference>
<dbReference type="OrthoDB" id="127311at2"/>
<keyword evidence="18" id="KW-1185">Reference proteome</keyword>
<evidence type="ECO:0000256" key="12">
    <source>
        <dbReference type="PROSITE-ProRule" id="PRU01360"/>
    </source>
</evidence>
<dbReference type="InterPro" id="IPR039426">
    <property type="entry name" value="TonB-dep_rcpt-like"/>
</dbReference>
<feature type="chain" id="PRO_5013006667" evidence="14">
    <location>
        <begin position="30"/>
        <end position="736"/>
    </location>
</feature>
<evidence type="ECO:0000259" key="15">
    <source>
        <dbReference type="Pfam" id="PF00593"/>
    </source>
</evidence>
<dbReference type="Pfam" id="PF07715">
    <property type="entry name" value="Plug"/>
    <property type="match status" value="1"/>
</dbReference>
<dbReference type="EMBL" id="CP022129">
    <property type="protein sequence ID" value="ASF46534.1"/>
    <property type="molecule type" value="Genomic_DNA"/>
</dbReference>
<keyword evidence="9 12" id="KW-0472">Membrane</keyword>
<dbReference type="Gene3D" id="2.170.130.10">
    <property type="entry name" value="TonB-dependent receptor, plug domain"/>
    <property type="match status" value="1"/>
</dbReference>
<keyword evidence="11 12" id="KW-0998">Cell outer membrane</keyword>
<evidence type="ECO:0000256" key="13">
    <source>
        <dbReference type="RuleBase" id="RU003357"/>
    </source>
</evidence>
<accession>A0A1Z4BYZ9</accession>
<evidence type="ECO:0000256" key="7">
    <source>
        <dbReference type="ARBA" id="ARBA00023065"/>
    </source>
</evidence>
<keyword evidence="5 12" id="KW-0812">Transmembrane</keyword>
<dbReference type="InterPro" id="IPR012910">
    <property type="entry name" value="Plug_dom"/>
</dbReference>
<evidence type="ECO:0000256" key="8">
    <source>
        <dbReference type="ARBA" id="ARBA00023077"/>
    </source>
</evidence>
<dbReference type="GO" id="GO:0015891">
    <property type="term" value="P:siderophore transport"/>
    <property type="evidence" value="ECO:0007669"/>
    <property type="project" value="InterPro"/>
</dbReference>
<comment type="subcellular location">
    <subcellularLocation>
        <location evidence="1 12">Cell outer membrane</location>
        <topology evidence="1 12">Multi-pass membrane protein</topology>
    </subcellularLocation>
</comment>
<dbReference type="GO" id="GO:0009279">
    <property type="term" value="C:cell outer membrane"/>
    <property type="evidence" value="ECO:0007669"/>
    <property type="project" value="UniProtKB-SubCell"/>
</dbReference>
<dbReference type="CDD" id="cd01347">
    <property type="entry name" value="ligand_gated_channel"/>
    <property type="match status" value="1"/>
</dbReference>
<name>A0A1Z4BYZ9_9GAMM</name>
<sequence>MNKAINQKAKWRLGTFVPLGAMLSGLVMAGEPAVTYPAKTDTRHYQPHRHPAEDDETVLEDVKVKAAQAPKPNRFKAETSTTGSKAEMALRDIPQSVSVVTKELIKSQNAFNLRDALRNVSGLTIAAGEGARTGDSITLRGFAANTDNYLDGVKENGQYNRDTFFIEKAEVLKGASSILFGRGATGGVINQVAKKPTGKTGVTGAFTYGSYDFKRTTLDAESAYQNLSARLNFLFQDNGSFRDYNDTQRLGLAPSFRVKVDDDTSMDLSLLHQEEQGVFDYGVPMYRGKPADVPINTYYGFTDNRLLDTDTNVATVALNHRFNSDFSVKNTVRAGAYQRDYLTHLFGAVTDTGATSTVARTQALRRNEQDNVYNQTDFTYKKPLWGFNNTLMFGSEFGWENYGFKSKSSTGVSSISIFNPVITASSTGLASDFSGTLATDRYTKAQTYAGYVLDQFEITPEWKLLAGTRYDQFDAQQLDRISTNNFSRSDSQWSPRSGLVWQPDKAQSYYFSYGTSFNPSAESLSITAANANLPPEHNQNFEIGAKYDVFGGRLGVTAALFRLEKTNARTTNPNDSALSILAGEQRTDGFEFGLAGEVLPRWDMSMTYAYLDAKITKSTTTAVGTVSGLTKSFEGMSATNVPEHSGVFWNSYHITPQWEVGGGVFYASDRYADSVNEVTLPAYARLDAVVAYHQKHYDVQMNVFNLADTVYYESGQTSSALPGVPLSAQVTVNVKY</sequence>
<keyword evidence="3 12" id="KW-0813">Transport</keyword>
<evidence type="ECO:0000256" key="6">
    <source>
        <dbReference type="ARBA" id="ARBA00022729"/>
    </source>
</evidence>
<dbReference type="InterPro" id="IPR010105">
    <property type="entry name" value="TonB_sidphr_rcpt"/>
</dbReference>
<dbReference type="AlphaFoldDB" id="A0A1Z4BYZ9"/>
<evidence type="ECO:0000256" key="3">
    <source>
        <dbReference type="ARBA" id="ARBA00022448"/>
    </source>
</evidence>
<evidence type="ECO:0000256" key="4">
    <source>
        <dbReference type="ARBA" id="ARBA00022452"/>
    </source>
</evidence>
<evidence type="ECO:0000256" key="9">
    <source>
        <dbReference type="ARBA" id="ARBA00023136"/>
    </source>
</evidence>
<evidence type="ECO:0000256" key="11">
    <source>
        <dbReference type="ARBA" id="ARBA00023237"/>
    </source>
</evidence>
<dbReference type="NCBIfam" id="TIGR01783">
    <property type="entry name" value="TonB-siderophor"/>
    <property type="match status" value="1"/>
</dbReference>
<dbReference type="InterPro" id="IPR037066">
    <property type="entry name" value="Plug_dom_sf"/>
</dbReference>
<evidence type="ECO:0000259" key="16">
    <source>
        <dbReference type="Pfam" id="PF07715"/>
    </source>
</evidence>
<feature type="domain" description="TonB-dependent receptor plug" evidence="16">
    <location>
        <begin position="90"/>
        <end position="188"/>
    </location>
</feature>
<dbReference type="InterPro" id="IPR000531">
    <property type="entry name" value="Beta-barrel_TonB"/>
</dbReference>
<evidence type="ECO:0000256" key="1">
    <source>
        <dbReference type="ARBA" id="ARBA00004571"/>
    </source>
</evidence>
<dbReference type="KEGG" id="mpsy:CEK71_10875"/>
<dbReference type="RefSeq" id="WP_088619406.1">
    <property type="nucleotide sequence ID" value="NZ_CP022129.1"/>
</dbReference>
<dbReference type="GO" id="GO:0015344">
    <property type="term" value="F:siderophore uptake transmembrane transporter activity"/>
    <property type="evidence" value="ECO:0007669"/>
    <property type="project" value="TreeGrafter"/>
</dbReference>
<keyword evidence="10 17" id="KW-0675">Receptor</keyword>
<evidence type="ECO:0000256" key="2">
    <source>
        <dbReference type="ARBA" id="ARBA00009810"/>
    </source>
</evidence>
<keyword evidence="7" id="KW-0406">Ion transport</keyword>
<proteinExistence type="inferred from homology"/>
<dbReference type="PANTHER" id="PTHR32552:SF83">
    <property type="entry name" value="BLR3904 PROTEIN"/>
    <property type="match status" value="1"/>
</dbReference>
<dbReference type="Proteomes" id="UP000197019">
    <property type="component" value="Chromosome"/>
</dbReference>
<comment type="similarity">
    <text evidence="2 12 13">Belongs to the TonB-dependent receptor family.</text>
</comment>
<feature type="signal peptide" evidence="14">
    <location>
        <begin position="1"/>
        <end position="29"/>
    </location>
</feature>
<gene>
    <name evidence="17" type="ORF">CEK71_10875</name>
</gene>
<keyword evidence="6 14" id="KW-0732">Signal</keyword>
<evidence type="ECO:0000313" key="17">
    <source>
        <dbReference type="EMBL" id="ASF46534.1"/>
    </source>
</evidence>
<feature type="domain" description="TonB-dependent receptor-like beta-barrel" evidence="15">
    <location>
        <begin position="260"/>
        <end position="706"/>
    </location>
</feature>
<dbReference type="SUPFAM" id="SSF56935">
    <property type="entry name" value="Porins"/>
    <property type="match status" value="1"/>
</dbReference>
<organism evidence="17 18">
    <name type="scientific">Methylovulum psychrotolerans</name>
    <dbReference type="NCBI Taxonomy" id="1704499"/>
    <lineage>
        <taxon>Bacteria</taxon>
        <taxon>Pseudomonadati</taxon>
        <taxon>Pseudomonadota</taxon>
        <taxon>Gammaproteobacteria</taxon>
        <taxon>Methylococcales</taxon>
        <taxon>Methylococcaceae</taxon>
        <taxon>Methylovulum</taxon>
    </lineage>
</organism>
<evidence type="ECO:0000256" key="14">
    <source>
        <dbReference type="SAM" id="SignalP"/>
    </source>
</evidence>
<dbReference type="GO" id="GO:0038023">
    <property type="term" value="F:signaling receptor activity"/>
    <property type="evidence" value="ECO:0007669"/>
    <property type="project" value="InterPro"/>
</dbReference>
<protein>
    <submittedName>
        <fullName evidence="17">TonB-dependent siderophore receptor</fullName>
    </submittedName>
</protein>